<comment type="subcellular location">
    <subcellularLocation>
        <location evidence="1 8">Cell membrane</location>
        <topology evidence="1 8">Multi-pass membrane protein</topology>
    </subcellularLocation>
</comment>
<evidence type="ECO:0000256" key="7">
    <source>
        <dbReference type="ARBA" id="ARBA00023136"/>
    </source>
</evidence>
<reference evidence="12" key="1">
    <citation type="submission" date="2016-10" db="EMBL/GenBank/DDBJ databases">
        <authorList>
            <person name="Varghese N."/>
            <person name="Submissions S."/>
        </authorList>
    </citation>
    <scope>NUCLEOTIDE SEQUENCE [LARGE SCALE GENOMIC DNA]</scope>
    <source>
        <strain evidence="12">CGMCC 1.10369</strain>
    </source>
</reference>
<evidence type="ECO:0000256" key="2">
    <source>
        <dbReference type="ARBA" id="ARBA00005745"/>
    </source>
</evidence>
<dbReference type="EMBL" id="FNIL01000001">
    <property type="protein sequence ID" value="SDN41413.1"/>
    <property type="molecule type" value="Genomic_DNA"/>
</dbReference>
<evidence type="ECO:0000256" key="3">
    <source>
        <dbReference type="ARBA" id="ARBA00022448"/>
    </source>
</evidence>
<organism evidence="11 12">
    <name type="scientific">Alkalicoccus daliensis</name>
    <dbReference type="NCBI Taxonomy" id="745820"/>
    <lineage>
        <taxon>Bacteria</taxon>
        <taxon>Bacillati</taxon>
        <taxon>Bacillota</taxon>
        <taxon>Bacilli</taxon>
        <taxon>Bacillales</taxon>
        <taxon>Bacillaceae</taxon>
        <taxon>Alkalicoccus</taxon>
    </lineage>
</organism>
<evidence type="ECO:0000256" key="5">
    <source>
        <dbReference type="ARBA" id="ARBA00022692"/>
    </source>
</evidence>
<evidence type="ECO:0000256" key="9">
    <source>
        <dbReference type="SAM" id="Phobius"/>
    </source>
</evidence>
<feature type="transmembrane region" description="Helical" evidence="9">
    <location>
        <begin position="111"/>
        <end position="134"/>
    </location>
</feature>
<evidence type="ECO:0000256" key="6">
    <source>
        <dbReference type="ARBA" id="ARBA00022989"/>
    </source>
</evidence>
<feature type="domain" description="Type II secretion system protein GspF" evidence="10">
    <location>
        <begin position="211"/>
        <end position="333"/>
    </location>
</feature>
<keyword evidence="5 8" id="KW-0812">Transmembrane</keyword>
<evidence type="ECO:0000259" key="10">
    <source>
        <dbReference type="Pfam" id="PF00482"/>
    </source>
</evidence>
<feature type="transmembrane region" description="Helical" evidence="9">
    <location>
        <begin position="154"/>
        <end position="181"/>
    </location>
</feature>
<dbReference type="Proteomes" id="UP000198778">
    <property type="component" value="Unassembled WGS sequence"/>
</dbReference>
<evidence type="ECO:0000256" key="1">
    <source>
        <dbReference type="ARBA" id="ARBA00004651"/>
    </source>
</evidence>
<dbReference type="Pfam" id="PF00482">
    <property type="entry name" value="T2SSF"/>
    <property type="match status" value="2"/>
</dbReference>
<dbReference type="InterPro" id="IPR018076">
    <property type="entry name" value="T2SS_GspF_dom"/>
</dbReference>
<dbReference type="InterPro" id="IPR042094">
    <property type="entry name" value="T2SS_GspF_sf"/>
</dbReference>
<protein>
    <submittedName>
        <fullName evidence="11">Competence protein ComGB</fullName>
    </submittedName>
</protein>
<comment type="similarity">
    <text evidence="2 8">Belongs to the GSP F family.</text>
</comment>
<dbReference type="PANTHER" id="PTHR30012:SF0">
    <property type="entry name" value="TYPE II SECRETION SYSTEM PROTEIN F-RELATED"/>
    <property type="match status" value="1"/>
</dbReference>
<gene>
    <name evidence="11" type="ORF">SAMN04488053_101779</name>
</gene>
<sequence length="342" mass="39886">MKIRLFKNDYERGKLLVELSSLLQDGYHIDEAIELYSTFLTGERRAWLLQAYEEMEQGEMFADQLKEAGFSNETISFIRMMELYGSFQKALDQSGYLLLKRHELKKQLQTVLHYPLILLAGVFLLGIVLLEGILPQFEQFFTSMQHELPGITKFMLFFTEWVRLPLFLAGIFIFAALFLWVRRKPVSEQVNLLLKIPLIHLYVRQLITYYFTAQLAPMLKGGLSLQQALLTMEKESMILFFQLEAEFFLKQLEEGEKFSEVLYLRPHFIPQLSVVWSFGETKGQTAQELETFAAYLFQQMYDYSAKAIRLIQPVVFCLIGGVVLILFFSMMLPVFSIIDTFN</sequence>
<dbReference type="GO" id="GO:0005886">
    <property type="term" value="C:plasma membrane"/>
    <property type="evidence" value="ECO:0007669"/>
    <property type="project" value="UniProtKB-SubCell"/>
</dbReference>
<keyword evidence="12" id="KW-1185">Reference proteome</keyword>
<evidence type="ECO:0000313" key="11">
    <source>
        <dbReference type="EMBL" id="SDN41413.1"/>
    </source>
</evidence>
<evidence type="ECO:0000256" key="8">
    <source>
        <dbReference type="RuleBase" id="RU003923"/>
    </source>
</evidence>
<proteinExistence type="inferred from homology"/>
<accession>A0A1H0B7W2</accession>
<evidence type="ECO:0000313" key="12">
    <source>
        <dbReference type="Proteomes" id="UP000198778"/>
    </source>
</evidence>
<feature type="transmembrane region" description="Helical" evidence="9">
    <location>
        <begin position="314"/>
        <end position="338"/>
    </location>
</feature>
<dbReference type="STRING" id="745820.SAMN04488053_101779"/>
<dbReference type="RefSeq" id="WP_175444165.1">
    <property type="nucleotide sequence ID" value="NZ_FNIL01000001.1"/>
</dbReference>
<keyword evidence="6 9" id="KW-1133">Transmembrane helix</keyword>
<dbReference type="InterPro" id="IPR003004">
    <property type="entry name" value="GspF/PilC"/>
</dbReference>
<dbReference type="PRINTS" id="PR00812">
    <property type="entry name" value="BCTERIALGSPF"/>
</dbReference>
<dbReference type="Gene3D" id="1.20.81.30">
    <property type="entry name" value="Type II secretion system (T2SS), domain F"/>
    <property type="match status" value="2"/>
</dbReference>
<keyword evidence="3 8" id="KW-0813">Transport</keyword>
<keyword evidence="4" id="KW-1003">Cell membrane</keyword>
<dbReference type="PROSITE" id="PS00874">
    <property type="entry name" value="T2SP_F"/>
    <property type="match status" value="1"/>
</dbReference>
<name>A0A1H0B7W2_9BACI</name>
<feature type="domain" description="Type II secretion system protein GspF" evidence="10">
    <location>
        <begin position="18"/>
        <end position="135"/>
    </location>
</feature>
<dbReference type="AlphaFoldDB" id="A0A1H0B7W2"/>
<dbReference type="GO" id="GO:0009306">
    <property type="term" value="P:protein secretion"/>
    <property type="evidence" value="ECO:0007669"/>
    <property type="project" value="InterPro"/>
</dbReference>
<dbReference type="InterPro" id="IPR001992">
    <property type="entry name" value="T2SS_GspF/T4SS_PilC_CS"/>
</dbReference>
<dbReference type="PANTHER" id="PTHR30012">
    <property type="entry name" value="GENERAL SECRETION PATHWAY PROTEIN"/>
    <property type="match status" value="1"/>
</dbReference>
<keyword evidence="7 9" id="KW-0472">Membrane</keyword>
<evidence type="ECO:0000256" key="4">
    <source>
        <dbReference type="ARBA" id="ARBA00022475"/>
    </source>
</evidence>